<reference evidence="2 3" key="1">
    <citation type="submission" date="2021-06" db="EMBL/GenBank/DDBJ databases">
        <title>Caerostris extrusa draft genome.</title>
        <authorList>
            <person name="Kono N."/>
            <person name="Arakawa K."/>
        </authorList>
    </citation>
    <scope>NUCLEOTIDE SEQUENCE [LARGE SCALE GENOMIC DNA]</scope>
</reference>
<evidence type="ECO:0000313" key="3">
    <source>
        <dbReference type="Proteomes" id="UP001054945"/>
    </source>
</evidence>
<dbReference type="AlphaFoldDB" id="A0AAV4QU36"/>
<feature type="region of interest" description="Disordered" evidence="1">
    <location>
        <begin position="57"/>
        <end position="78"/>
    </location>
</feature>
<dbReference type="Proteomes" id="UP001054945">
    <property type="component" value="Unassembled WGS sequence"/>
</dbReference>
<keyword evidence="3" id="KW-1185">Reference proteome</keyword>
<evidence type="ECO:0000256" key="1">
    <source>
        <dbReference type="SAM" id="MobiDB-lite"/>
    </source>
</evidence>
<protein>
    <submittedName>
        <fullName evidence="2">Uncharacterized protein</fullName>
    </submittedName>
</protein>
<dbReference type="EMBL" id="BPLR01006707">
    <property type="protein sequence ID" value="GIY11841.1"/>
    <property type="molecule type" value="Genomic_DNA"/>
</dbReference>
<accession>A0AAV4QU36</accession>
<sequence>MKECKDVFTRKNEKTYLHERTKRRTCMKERKDALTQNEQTYLQYISVEVVEGCESSSQTTPLNVLGSNCSGSKKPNLI</sequence>
<feature type="compositionally biased region" description="Polar residues" evidence="1">
    <location>
        <begin position="58"/>
        <end position="78"/>
    </location>
</feature>
<gene>
    <name evidence="2" type="ORF">CEXT_768251</name>
</gene>
<evidence type="ECO:0000313" key="2">
    <source>
        <dbReference type="EMBL" id="GIY11841.1"/>
    </source>
</evidence>
<proteinExistence type="predicted"/>
<name>A0AAV4QU36_CAEEX</name>
<organism evidence="2 3">
    <name type="scientific">Caerostris extrusa</name>
    <name type="common">Bark spider</name>
    <name type="synonym">Caerostris bankana</name>
    <dbReference type="NCBI Taxonomy" id="172846"/>
    <lineage>
        <taxon>Eukaryota</taxon>
        <taxon>Metazoa</taxon>
        <taxon>Ecdysozoa</taxon>
        <taxon>Arthropoda</taxon>
        <taxon>Chelicerata</taxon>
        <taxon>Arachnida</taxon>
        <taxon>Araneae</taxon>
        <taxon>Araneomorphae</taxon>
        <taxon>Entelegynae</taxon>
        <taxon>Araneoidea</taxon>
        <taxon>Araneidae</taxon>
        <taxon>Caerostris</taxon>
    </lineage>
</organism>
<comment type="caution">
    <text evidence="2">The sequence shown here is derived from an EMBL/GenBank/DDBJ whole genome shotgun (WGS) entry which is preliminary data.</text>
</comment>